<dbReference type="InterPro" id="IPR007338">
    <property type="entry name" value="DUF416"/>
</dbReference>
<dbReference type="Proteomes" id="UP000815846">
    <property type="component" value="Unassembled WGS sequence"/>
</dbReference>
<dbReference type="Pfam" id="PF04222">
    <property type="entry name" value="DUF416"/>
    <property type="match status" value="1"/>
</dbReference>
<dbReference type="EMBL" id="PJAI02000003">
    <property type="protein sequence ID" value="TYK66611.1"/>
    <property type="molecule type" value="Genomic_DNA"/>
</dbReference>
<dbReference type="RefSeq" id="WP_101344693.1">
    <property type="nucleotide sequence ID" value="NZ_PJAI02000003.1"/>
</dbReference>
<organism evidence="1 2">
    <name type="scientific">Colwellia echini</name>
    <dbReference type="NCBI Taxonomy" id="1982103"/>
    <lineage>
        <taxon>Bacteria</taxon>
        <taxon>Pseudomonadati</taxon>
        <taxon>Pseudomonadota</taxon>
        <taxon>Gammaproteobacteria</taxon>
        <taxon>Alteromonadales</taxon>
        <taxon>Colwelliaceae</taxon>
        <taxon>Colwellia</taxon>
    </lineage>
</organism>
<comment type="caution">
    <text evidence="1">The sequence shown here is derived from an EMBL/GenBank/DDBJ whole genome shotgun (WGS) entry which is preliminary data.</text>
</comment>
<proteinExistence type="predicted"/>
<accession>A0ABY3MZP6</accession>
<dbReference type="Gene3D" id="1.20.1590.10">
    <property type="entry name" value="YP_001051499.1 domain like"/>
    <property type="match status" value="1"/>
</dbReference>
<evidence type="ECO:0000313" key="1">
    <source>
        <dbReference type="EMBL" id="TYK66611.1"/>
    </source>
</evidence>
<evidence type="ECO:0000313" key="2">
    <source>
        <dbReference type="Proteomes" id="UP000815846"/>
    </source>
</evidence>
<protein>
    <submittedName>
        <fullName evidence="1">DUF416 family protein</fullName>
    </submittedName>
</protein>
<keyword evidence="2" id="KW-1185">Reference proteome</keyword>
<gene>
    <name evidence="1" type="ORF">CWS31_004560</name>
</gene>
<sequence>MSLHLPFAKLSHWQQIAFSAALLERMLPNYQMFSEASDFGDAKVLRNQLDIIWQWLANRNTVKINIDAQLLKLEPQTPDPEAFDSFGVFPALDACMALTALWQLMQSKAPKKSKPADIDIDDIKSISRLSFNSVSYYVELLLLDELYEAKAVDDTEEIIISEAQMNEHPLIQWEKDTQNELFDFLKFAAEDKKSCSLAKNMSLSEGLSSLGIEIG</sequence>
<reference evidence="1 2" key="1">
    <citation type="submission" date="2019-08" db="EMBL/GenBank/DDBJ databases">
        <title>Microbe sample from Colwellia echini.</title>
        <authorList>
            <person name="Christiansen L."/>
            <person name="Pathiraja D."/>
            <person name="Schultz-Johansen M."/>
            <person name="Choi I.-G."/>
            <person name="Stougaard P."/>
        </authorList>
    </citation>
    <scope>NUCLEOTIDE SEQUENCE [LARGE SCALE GENOMIC DNA]</scope>
    <source>
        <strain evidence="1 2">A3</strain>
    </source>
</reference>
<name>A0ABY3MZP6_9GAMM</name>
<dbReference type="InterPro" id="IPR023381">
    <property type="entry name" value="YP001051499.1-like_dom_sf"/>
</dbReference>